<dbReference type="KEGG" id="aad:TC41_1575"/>
<dbReference type="PATRIC" id="fig|1048834.4.peg.1497"/>
<dbReference type="HOGENOM" id="CLU_2448109_0_0_9"/>
<dbReference type="AlphaFoldDB" id="F8IJZ4"/>
<dbReference type="Proteomes" id="UP000000292">
    <property type="component" value="Chromosome"/>
</dbReference>
<sequence length="89" mass="9690">MTPFDGFEQQPGELLRVKRAEFHLYIVVRSKDLNDIIAPVSAGRRMPNRGFAANHSVGVRDVGHAESTSCSGERAHLCYGPFAYGANAA</sequence>
<reference evidence="1 2" key="1">
    <citation type="journal article" date="2011" name="J. Bacteriol.">
        <title>Complete Genome Sequence of Alicyclobacillus acidocaldarius Strain Tc-4-1.</title>
        <authorList>
            <person name="Chen Y."/>
            <person name="He Y."/>
            <person name="Zhang B."/>
            <person name="Yang J."/>
            <person name="Li W."/>
            <person name="Dong Z."/>
            <person name="Hu S."/>
        </authorList>
    </citation>
    <scope>NUCLEOTIDE SEQUENCE [LARGE SCALE GENOMIC DNA]</scope>
    <source>
        <strain evidence="1 2">Tc-4-1</strain>
    </source>
</reference>
<dbReference type="EMBL" id="CP002902">
    <property type="protein sequence ID" value="AEJ43506.1"/>
    <property type="molecule type" value="Genomic_DNA"/>
</dbReference>
<reference evidence="2" key="2">
    <citation type="submission" date="2011-06" db="EMBL/GenBank/DDBJ databases">
        <title>The complete genome sequence of Alicyclobacillus acidocaldarius sp. Tc-4-1.</title>
        <authorList>
            <person name="Chen Y."/>
            <person name="He Y."/>
            <person name="Dong Z."/>
            <person name="Hu S."/>
        </authorList>
    </citation>
    <scope>NUCLEOTIDE SEQUENCE [LARGE SCALE GENOMIC DNA]</scope>
    <source>
        <strain evidence="2">Tc-4-1</strain>
    </source>
</reference>
<protein>
    <submittedName>
        <fullName evidence="1">Uncharacterized protein</fullName>
    </submittedName>
</protein>
<evidence type="ECO:0000313" key="1">
    <source>
        <dbReference type="EMBL" id="AEJ43506.1"/>
    </source>
</evidence>
<proteinExistence type="predicted"/>
<gene>
    <name evidence="1" type="ordered locus">TC41_1575</name>
</gene>
<dbReference type="STRING" id="1048834.TC41_1575"/>
<evidence type="ECO:0000313" key="2">
    <source>
        <dbReference type="Proteomes" id="UP000000292"/>
    </source>
</evidence>
<accession>F8IJZ4</accession>
<organism evidence="1 2">
    <name type="scientific">Alicyclobacillus acidocaldarius (strain Tc-4-1)</name>
    <name type="common">Bacillus acidocaldarius</name>
    <dbReference type="NCBI Taxonomy" id="1048834"/>
    <lineage>
        <taxon>Bacteria</taxon>
        <taxon>Bacillati</taxon>
        <taxon>Bacillota</taxon>
        <taxon>Bacilli</taxon>
        <taxon>Bacillales</taxon>
        <taxon>Alicyclobacillaceae</taxon>
        <taxon>Alicyclobacillus</taxon>
    </lineage>
</organism>
<name>F8IJZ4_ALIAT</name>